<reference evidence="1 2" key="1">
    <citation type="submission" date="2022-05" db="EMBL/GenBank/DDBJ databases">
        <authorList>
            <consortium name="Genoscope - CEA"/>
            <person name="William W."/>
        </authorList>
    </citation>
    <scope>NUCLEOTIDE SEQUENCE [LARGE SCALE GENOMIC DNA]</scope>
</reference>
<organism evidence="1 2">
    <name type="scientific">Porites lobata</name>
    <dbReference type="NCBI Taxonomy" id="104759"/>
    <lineage>
        <taxon>Eukaryota</taxon>
        <taxon>Metazoa</taxon>
        <taxon>Cnidaria</taxon>
        <taxon>Anthozoa</taxon>
        <taxon>Hexacorallia</taxon>
        <taxon>Scleractinia</taxon>
        <taxon>Fungiina</taxon>
        <taxon>Poritidae</taxon>
        <taxon>Porites</taxon>
    </lineage>
</organism>
<proteinExistence type="predicted"/>
<dbReference type="EMBL" id="CALNXK010000072">
    <property type="protein sequence ID" value="CAH3143967.1"/>
    <property type="molecule type" value="Genomic_DNA"/>
</dbReference>
<evidence type="ECO:0000313" key="2">
    <source>
        <dbReference type="Proteomes" id="UP001159405"/>
    </source>
</evidence>
<evidence type="ECO:0008006" key="3">
    <source>
        <dbReference type="Google" id="ProtNLM"/>
    </source>
</evidence>
<accession>A0ABN8PHF4</accession>
<comment type="caution">
    <text evidence="1">The sequence shown here is derived from an EMBL/GenBank/DDBJ whole genome shotgun (WGS) entry which is preliminary data.</text>
</comment>
<protein>
    <recommendedName>
        <fullName evidence="3">Integrase catalytic domain-containing protein</fullName>
    </recommendedName>
</protein>
<name>A0ABN8PHF4_9CNID</name>
<gene>
    <name evidence="1" type="ORF">PLOB_00043673</name>
</gene>
<dbReference type="Proteomes" id="UP001159405">
    <property type="component" value="Unassembled WGS sequence"/>
</dbReference>
<keyword evidence="2" id="KW-1185">Reference proteome</keyword>
<sequence>MGAVTKEMEKHNTNIRRDRVGINRDQAIVERLNRTLAERLFGHQYAFEIRLPEGLLPRGPSVVSALNGEVTRLTGKKPAEATKEKAVYSKTCDFLPQTCRDERKTAPLCGGWSHLYKPDELEGERKVYHIEKPITKPNEPILYYLYNGHKRGFVREELLVVPANTELPLHL</sequence>
<evidence type="ECO:0000313" key="1">
    <source>
        <dbReference type="EMBL" id="CAH3143967.1"/>
    </source>
</evidence>